<feature type="domain" description="Tail sheath protein subtilisin-like" evidence="2">
    <location>
        <begin position="191"/>
        <end position="324"/>
    </location>
</feature>
<dbReference type="STRING" id="1123243.SAMN02745190_00887"/>
<dbReference type="InterPro" id="IPR035326">
    <property type="entry name" value="Beta_sandwich_Seath"/>
</dbReference>
<dbReference type="InterPro" id="IPR035089">
    <property type="entry name" value="Phage_sheath_subtilisin"/>
</dbReference>
<dbReference type="Gene3D" id="3.40.50.11790">
    <property type="match status" value="1"/>
</dbReference>
<evidence type="ECO:0000259" key="3">
    <source>
        <dbReference type="Pfam" id="PF17481"/>
    </source>
</evidence>
<feature type="domain" description="Tail sheath protein Gp18-like" evidence="5">
    <location>
        <begin position="35"/>
        <end position="84"/>
    </location>
</feature>
<dbReference type="AlphaFoldDB" id="A0A1M4V5N0"/>
<gene>
    <name evidence="6" type="ORF">SAMN02745190_00887</name>
</gene>
<dbReference type="Gene3D" id="3.30.1490.360">
    <property type="match status" value="1"/>
</dbReference>
<accession>A0A1M4V5N0</accession>
<evidence type="ECO:0000313" key="6">
    <source>
        <dbReference type="EMBL" id="SHE64193.1"/>
    </source>
</evidence>
<name>A0A1M4V5N0_9FIRM</name>
<dbReference type="Gene3D" id="2.60.40.4290">
    <property type="match status" value="1"/>
</dbReference>
<dbReference type="Gene3D" id="3.30.1370.220">
    <property type="match status" value="1"/>
</dbReference>
<dbReference type="EMBL" id="FQUG01000003">
    <property type="protein sequence ID" value="SHE64193.1"/>
    <property type="molecule type" value="Genomic_DNA"/>
</dbReference>
<dbReference type="InterPro" id="IPR054564">
    <property type="entry name" value="Gp18_domIII_N"/>
</dbReference>
<dbReference type="Pfam" id="PF22671">
    <property type="entry name" value="Gp18_domIII_N"/>
    <property type="match status" value="1"/>
</dbReference>
<dbReference type="OrthoDB" id="89060at2"/>
<evidence type="ECO:0000259" key="4">
    <source>
        <dbReference type="Pfam" id="PF17482"/>
    </source>
</evidence>
<evidence type="ECO:0000313" key="7">
    <source>
        <dbReference type="Proteomes" id="UP000184404"/>
    </source>
</evidence>
<proteinExistence type="inferred from homology"/>
<evidence type="ECO:0000259" key="2">
    <source>
        <dbReference type="Pfam" id="PF04984"/>
    </source>
</evidence>
<protein>
    <submittedName>
        <fullName evidence="6">Phage tail sheath protein</fullName>
    </submittedName>
</protein>
<dbReference type="RefSeq" id="WP_072934968.1">
    <property type="nucleotide sequence ID" value="NZ_FQUG01000003.1"/>
</dbReference>
<reference evidence="6 7" key="1">
    <citation type="submission" date="2016-11" db="EMBL/GenBank/DDBJ databases">
        <authorList>
            <person name="Jaros S."/>
            <person name="Januszkiewicz K."/>
            <person name="Wedrychowicz H."/>
        </authorList>
    </citation>
    <scope>NUCLEOTIDE SEQUENCE [LARGE SCALE GENOMIC DNA]</scope>
    <source>
        <strain evidence="6 7">DSM 10502</strain>
    </source>
</reference>
<evidence type="ECO:0000256" key="1">
    <source>
        <dbReference type="ARBA" id="ARBA00008005"/>
    </source>
</evidence>
<feature type="domain" description="Phage tail sheath protein-like beta-sandwich" evidence="3">
    <location>
        <begin position="102"/>
        <end position="187"/>
    </location>
</feature>
<dbReference type="Pfam" id="PF17482">
    <property type="entry name" value="Phage_sheath_1C"/>
    <property type="match status" value="1"/>
</dbReference>
<dbReference type="Gene3D" id="3.30.360.90">
    <property type="match status" value="1"/>
</dbReference>
<sequence>MALGGGTWLFQNKKLPGTYINFVSRVRATAEIADRGYGTMALELDWGPVGEVFTVTAEDFQENCMKWFGYDYTAPELKPLRDLFLNLKTGYFWRLDNGSVKAACTIARAKYTGIRGNDIKVAVTANVDDDTKFDITTYMLVDGVNTKVDEQKNVTGWDDVEDNDYVDWIRTEDLALTAGINLTGGTNGEAIVGLQYQEYIDAIEPYYFNTMGYAGSDATIQQLLIQFTKRMRDASGAKFQLVIYGREGVDYEGVISVKNQVKDAGALPGSAVYWLTGAEASCPVNASCTNKTYDGEYTINTKYSQTELEQAITTGMLIFHNVADAVSGDVVGKTNILTDINTFTSHTKHKNEDFSLNQVIRVLDQIAIDVAHLFNTIYLGKEQNDEDGRTALWGDIVALHKEYQRVRAIQNFNPEDVPIPTQGDAKTTVMLNYAVQPTCCMEKLYATIEVA</sequence>
<dbReference type="Pfam" id="PF04984">
    <property type="entry name" value="Phage_sheath_1"/>
    <property type="match status" value="1"/>
</dbReference>
<evidence type="ECO:0000259" key="5">
    <source>
        <dbReference type="Pfam" id="PF22671"/>
    </source>
</evidence>
<dbReference type="InterPro" id="IPR020287">
    <property type="entry name" value="Tail_sheath_C"/>
</dbReference>
<dbReference type="Proteomes" id="UP000184404">
    <property type="component" value="Unassembled WGS sequence"/>
</dbReference>
<comment type="similarity">
    <text evidence="1">Belongs to the myoviridae tail sheath protein family.</text>
</comment>
<organism evidence="6 7">
    <name type="scientific">Schwartzia succinivorans DSM 10502</name>
    <dbReference type="NCBI Taxonomy" id="1123243"/>
    <lineage>
        <taxon>Bacteria</taxon>
        <taxon>Bacillati</taxon>
        <taxon>Bacillota</taxon>
        <taxon>Negativicutes</taxon>
        <taxon>Selenomonadales</taxon>
        <taxon>Selenomonadaceae</taxon>
        <taxon>Schwartzia</taxon>
    </lineage>
</organism>
<feature type="domain" description="Tail sheath protein C-terminal" evidence="4">
    <location>
        <begin position="350"/>
        <end position="450"/>
    </location>
</feature>
<dbReference type="Pfam" id="PF17481">
    <property type="entry name" value="Phage_sheath_domII"/>
    <property type="match status" value="1"/>
</dbReference>
<keyword evidence="7" id="KW-1185">Reference proteome</keyword>